<dbReference type="Proteomes" id="UP000682733">
    <property type="component" value="Unassembled WGS sequence"/>
</dbReference>
<dbReference type="NCBIfam" id="NF005559">
    <property type="entry name" value="PRK07231.1"/>
    <property type="match status" value="1"/>
</dbReference>
<dbReference type="Proteomes" id="UP000677228">
    <property type="component" value="Unassembled WGS sequence"/>
</dbReference>
<accession>A0A813V6W4</accession>
<comment type="similarity">
    <text evidence="1">Belongs to the short-chain dehydrogenases/reductases (SDR) family.</text>
</comment>
<comment type="caution">
    <text evidence="2">The sequence shown here is derived from an EMBL/GenBank/DDBJ whole genome shotgun (WGS) entry which is preliminary data.</text>
</comment>
<dbReference type="EMBL" id="CAJNOQ010000770">
    <property type="protein sequence ID" value="CAF0836826.1"/>
    <property type="molecule type" value="Genomic_DNA"/>
</dbReference>
<evidence type="ECO:0000313" key="3">
    <source>
        <dbReference type="EMBL" id="CAF1064766.1"/>
    </source>
</evidence>
<dbReference type="FunFam" id="3.40.50.720:FF:000084">
    <property type="entry name" value="Short-chain dehydrogenase reductase"/>
    <property type="match status" value="1"/>
</dbReference>
<dbReference type="PRINTS" id="PR00081">
    <property type="entry name" value="GDHRDH"/>
</dbReference>
<reference evidence="2" key="1">
    <citation type="submission" date="2021-02" db="EMBL/GenBank/DDBJ databases">
        <authorList>
            <person name="Nowell W R."/>
        </authorList>
    </citation>
    <scope>NUCLEOTIDE SEQUENCE</scope>
</reference>
<evidence type="ECO:0000256" key="1">
    <source>
        <dbReference type="ARBA" id="ARBA00006484"/>
    </source>
</evidence>
<dbReference type="EMBL" id="CAJNOK010008484">
    <property type="protein sequence ID" value="CAF1064766.1"/>
    <property type="molecule type" value="Genomic_DNA"/>
</dbReference>
<dbReference type="Proteomes" id="UP000663829">
    <property type="component" value="Unassembled WGS sequence"/>
</dbReference>
<dbReference type="GO" id="GO:0004090">
    <property type="term" value="F:carbonyl reductase (NADPH) activity"/>
    <property type="evidence" value="ECO:0007669"/>
    <property type="project" value="TreeGrafter"/>
</dbReference>
<dbReference type="PRINTS" id="PR00080">
    <property type="entry name" value="SDRFAMILY"/>
</dbReference>
<dbReference type="OrthoDB" id="1669814at2759"/>
<evidence type="ECO:0000313" key="4">
    <source>
        <dbReference type="EMBL" id="CAF3624061.1"/>
    </source>
</evidence>
<dbReference type="InterPro" id="IPR002347">
    <property type="entry name" value="SDR_fam"/>
</dbReference>
<dbReference type="SUPFAM" id="SSF51735">
    <property type="entry name" value="NAD(P)-binding Rossmann-fold domains"/>
    <property type="match status" value="1"/>
</dbReference>
<evidence type="ECO:0000313" key="6">
    <source>
        <dbReference type="Proteomes" id="UP000663829"/>
    </source>
</evidence>
<keyword evidence="6" id="KW-1185">Reference proteome</keyword>
<dbReference type="Gene3D" id="3.40.50.720">
    <property type="entry name" value="NAD(P)-binding Rossmann-like Domain"/>
    <property type="match status" value="1"/>
</dbReference>
<dbReference type="Proteomes" id="UP000681722">
    <property type="component" value="Unassembled WGS sequence"/>
</dbReference>
<gene>
    <name evidence="2" type="ORF">GPM918_LOCUS5352</name>
    <name evidence="3" type="ORF">OVA965_LOCUS17598</name>
    <name evidence="4" type="ORF">SRO942_LOCUS5352</name>
    <name evidence="5" type="ORF">TMI583_LOCUS17608</name>
</gene>
<dbReference type="PANTHER" id="PTHR43943">
    <property type="entry name" value="DEHYDROGENASE/REDUCTASE (SDR FAMILY) MEMBER 4"/>
    <property type="match status" value="1"/>
</dbReference>
<dbReference type="AlphaFoldDB" id="A0A813V6W4"/>
<evidence type="ECO:0000313" key="5">
    <source>
        <dbReference type="EMBL" id="CAF3829865.1"/>
    </source>
</evidence>
<organism evidence="2 6">
    <name type="scientific">Didymodactylos carnosus</name>
    <dbReference type="NCBI Taxonomy" id="1234261"/>
    <lineage>
        <taxon>Eukaryota</taxon>
        <taxon>Metazoa</taxon>
        <taxon>Spiralia</taxon>
        <taxon>Gnathifera</taxon>
        <taxon>Rotifera</taxon>
        <taxon>Eurotatoria</taxon>
        <taxon>Bdelloidea</taxon>
        <taxon>Philodinida</taxon>
        <taxon>Philodinidae</taxon>
        <taxon>Didymodactylos</taxon>
    </lineage>
</organism>
<dbReference type="PANTHER" id="PTHR43943:SF2">
    <property type="entry name" value="DEHYDROGENASE_REDUCTASE 4"/>
    <property type="match status" value="1"/>
</dbReference>
<name>A0A813V6W4_9BILA</name>
<proteinExistence type="inferred from homology"/>
<dbReference type="InterPro" id="IPR036291">
    <property type="entry name" value="NAD(P)-bd_dom_sf"/>
</dbReference>
<evidence type="ECO:0000313" key="2">
    <source>
        <dbReference type="EMBL" id="CAF0836826.1"/>
    </source>
</evidence>
<dbReference type="EMBL" id="CAJOBA010008498">
    <property type="protein sequence ID" value="CAF3829865.1"/>
    <property type="molecule type" value="Genomic_DNA"/>
</dbReference>
<sequence length="656" mass="73297">MATKQISRLLDKVAIVTASTDGIGYAIAKRLASEGAKVVVSSRKKENVTKAIKQLEKDKLQVFGTSCHVGNSDDRTRLFKETIDKYGRLDILVANAGISPYVGSLLETSESVWDKVFEINVKSTFFLIKEAVPYLEKQKDSSIIIVSSIAGYMPFDVLGAYSISKTTLLGMTKALSTSCATKGIRVNCIAPGIIKTKFSRTLWDDGSNNTSDTTETEQCALRRVGTADECAGTVAFLASNDASYITGETITITGGMQKSIMPYKLSKLGSCQVCYDYDGGQQENQCGCCGLWLCLKHSVEHQQFCTESSPLISNAKFKLKLLNEQLPVNEYPLSTKFGVGMCASDQHILVYEHPSVLVLFNKHTQISRIEMDDLDCVEDISWCVSMNVFLVLCAKSLSIFNPVTFEFNVIKHVKPFNDGDFYSITNYQNELYISYVKNIFVEHRSLPSFTLLSRVENKQLLVDLYFEHTAEDQRGRAGIPQNYKYPPVNHNKSLRVDEYPLLDCDDSDNDCYLQYYNSIRSTNTDKESDIVQIGCIRNNGRSIAATIKHNSMWTVSLFDGKLHQTYWGASLGGHETDSGSCMLTSLFNTNDWLVLNSCITPSLLSLLDETGQLKQRITVNAWNLCCLGTKYLVLRDDDCLRLYRIEINNDTNSDSD</sequence>
<dbReference type="EMBL" id="CAJOBC010000770">
    <property type="protein sequence ID" value="CAF3624061.1"/>
    <property type="molecule type" value="Genomic_DNA"/>
</dbReference>
<dbReference type="Pfam" id="PF13561">
    <property type="entry name" value="adh_short_C2"/>
    <property type="match status" value="1"/>
</dbReference>
<protein>
    <submittedName>
        <fullName evidence="2">Uncharacterized protein</fullName>
    </submittedName>
</protein>